<dbReference type="AlphaFoldDB" id="K9DY15"/>
<dbReference type="EMBL" id="AGZI01000029">
    <property type="protein sequence ID" value="EKU82170.1"/>
    <property type="molecule type" value="Genomic_DNA"/>
</dbReference>
<dbReference type="RefSeq" id="WP_005666848.1">
    <property type="nucleotide sequence ID" value="NZ_JH992923.1"/>
</dbReference>
<sequence>MAVAKLKSSEIVDKLNKVLDQGKYADPSTFAMRSILRDCEQVRAVDAAKGWSLLGCYYALLGDADQVDRCFRASQGLQDLTMACGNYHTNVTNLGFFFRAHEFYKARGNPEGGNFSTLSMIAFLSGSFETFVSYYDRAAAMNMELPVYPIEKARQVVAVLSAAGWTDEKVTKHLDAAGLVLRRHRMLFSEDAQIDVVDEPGVFQGVTCALPVKLDAEEVFELNMELAATEEELGVEKSPVFDVMFLPYDL</sequence>
<evidence type="ECO:0000313" key="2">
    <source>
        <dbReference type="Proteomes" id="UP000009874"/>
    </source>
</evidence>
<dbReference type="Proteomes" id="UP000009874">
    <property type="component" value="Unassembled WGS sequence"/>
</dbReference>
<reference evidence="1 2" key="1">
    <citation type="submission" date="2012-09" db="EMBL/GenBank/DDBJ databases">
        <title>The Genome Sequence of Massilia timonae CCUG 45783.</title>
        <authorList>
            <consortium name="The Broad Institute Genome Sequencing Platform"/>
            <person name="Earl A."/>
            <person name="Ward D."/>
            <person name="Feldgarden M."/>
            <person name="Gevers D."/>
            <person name="Huys G."/>
            <person name="Walker B."/>
            <person name="Young S.K."/>
            <person name="Zeng Q."/>
            <person name="Gargeya S."/>
            <person name="Fitzgerald M."/>
            <person name="Haas B."/>
            <person name="Abouelleil A."/>
            <person name="Alvarado L."/>
            <person name="Arachchi H.M."/>
            <person name="Berlin A.M."/>
            <person name="Chapman S.B."/>
            <person name="Goldberg J."/>
            <person name="Griggs A."/>
            <person name="Gujja S."/>
            <person name="Hansen M."/>
            <person name="Howarth C."/>
            <person name="Imamovic A."/>
            <person name="Larimer J."/>
            <person name="McCowen C."/>
            <person name="Montmayeur A."/>
            <person name="Murphy C."/>
            <person name="Neiman D."/>
            <person name="Pearson M."/>
            <person name="Priest M."/>
            <person name="Roberts A."/>
            <person name="Saif S."/>
            <person name="Shea T."/>
            <person name="Sisk P."/>
            <person name="Sykes S."/>
            <person name="Wortman J."/>
            <person name="Nusbaum C."/>
            <person name="Birren B."/>
        </authorList>
    </citation>
    <scope>NUCLEOTIDE SEQUENCE [LARGE SCALE GENOMIC DNA]</scope>
    <source>
        <strain evidence="1 2">CCUG 45783</strain>
    </source>
</reference>
<evidence type="ECO:0000313" key="1">
    <source>
        <dbReference type="EMBL" id="EKU82170.1"/>
    </source>
</evidence>
<comment type="caution">
    <text evidence="1">The sequence shown here is derived from an EMBL/GenBank/DDBJ whole genome shotgun (WGS) entry which is preliminary data.</text>
</comment>
<name>K9DY15_9BURK</name>
<keyword evidence="2" id="KW-1185">Reference proteome</keyword>
<gene>
    <name evidence="1" type="ORF">HMPREF9710_02481</name>
</gene>
<accession>K9DY15</accession>
<dbReference type="eggNOG" id="ENOG5034755">
    <property type="taxonomic scope" value="Bacteria"/>
</dbReference>
<dbReference type="HOGENOM" id="CLU_1045249_0_0_4"/>
<protein>
    <submittedName>
        <fullName evidence="1">Uncharacterized protein</fullName>
    </submittedName>
</protein>
<proteinExistence type="predicted"/>
<organism evidence="1 2">
    <name type="scientific">Massilia timonae CCUG 45783</name>
    <dbReference type="NCBI Taxonomy" id="883126"/>
    <lineage>
        <taxon>Bacteria</taxon>
        <taxon>Pseudomonadati</taxon>
        <taxon>Pseudomonadota</taxon>
        <taxon>Betaproteobacteria</taxon>
        <taxon>Burkholderiales</taxon>
        <taxon>Oxalobacteraceae</taxon>
        <taxon>Telluria group</taxon>
        <taxon>Massilia</taxon>
    </lineage>
</organism>